<dbReference type="OrthoDB" id="3795282at2759"/>
<feature type="compositionally biased region" description="Acidic residues" evidence="1">
    <location>
        <begin position="56"/>
        <end position="69"/>
    </location>
</feature>
<reference evidence="2" key="1">
    <citation type="journal article" date="2020" name="Stud. Mycol.">
        <title>101 Dothideomycetes genomes: a test case for predicting lifestyles and emergence of pathogens.</title>
        <authorList>
            <person name="Haridas S."/>
            <person name="Albert R."/>
            <person name="Binder M."/>
            <person name="Bloem J."/>
            <person name="Labutti K."/>
            <person name="Salamov A."/>
            <person name="Andreopoulos B."/>
            <person name="Baker S."/>
            <person name="Barry K."/>
            <person name="Bills G."/>
            <person name="Bluhm B."/>
            <person name="Cannon C."/>
            <person name="Castanera R."/>
            <person name="Culley D."/>
            <person name="Daum C."/>
            <person name="Ezra D."/>
            <person name="Gonzalez J."/>
            <person name="Henrissat B."/>
            <person name="Kuo A."/>
            <person name="Liang C."/>
            <person name="Lipzen A."/>
            <person name="Lutzoni F."/>
            <person name="Magnuson J."/>
            <person name="Mondo S."/>
            <person name="Nolan M."/>
            <person name="Ohm R."/>
            <person name="Pangilinan J."/>
            <person name="Park H.-J."/>
            <person name="Ramirez L."/>
            <person name="Alfaro M."/>
            <person name="Sun H."/>
            <person name="Tritt A."/>
            <person name="Yoshinaga Y."/>
            <person name="Zwiers L.-H."/>
            <person name="Turgeon B."/>
            <person name="Goodwin S."/>
            <person name="Spatafora J."/>
            <person name="Crous P."/>
            <person name="Grigoriev I."/>
        </authorList>
    </citation>
    <scope>NUCLEOTIDE SEQUENCE</scope>
    <source>
        <strain evidence="2">HMLAC05119</strain>
    </source>
</reference>
<evidence type="ECO:0000313" key="2">
    <source>
        <dbReference type="EMBL" id="KAF1921438.1"/>
    </source>
</evidence>
<sequence length="344" mass="38398">MPNDCTKSNSPIPAPPLFKRRKLDLLSTLRVRNGGDITSFLTPAALIPSSTLPPPDDADLGSETEDEADEETAQYYLNKMTDDTDRKIETVFGEGVKVWKSIGGTVYADLTDREKRKMREKELWDQEAKEKIEGGLKRKIAAEAKTDEELVEEVKTEERAAKKFIFKPKRNYDPKTNVFARLHNEDISFHKTPPAPIPSPKSPYPPRDPNTTQFHHSSAGIDPLGAHNRPIMPLPTRRRNAVPNVPEGNFTTLHAMPSNRSRAEGPQVHGANRLLPSRAPSLPARSERIVSGSFGSFEGGMVNRFEERGYRLLPASRREEGGRSTGQGGEKVLDVFKGRPWLRG</sequence>
<feature type="region of interest" description="Disordered" evidence="1">
    <location>
        <begin position="253"/>
        <end position="279"/>
    </location>
</feature>
<protein>
    <submittedName>
        <fullName evidence="2">Uncharacterized protein</fullName>
    </submittedName>
</protein>
<feature type="region of interest" description="Disordered" evidence="1">
    <location>
        <begin position="45"/>
        <end position="69"/>
    </location>
</feature>
<accession>A0A6A5R2Q7</accession>
<gene>
    <name evidence="2" type="ORF">BDU57DRAFT_49891</name>
</gene>
<proteinExistence type="predicted"/>
<feature type="region of interest" description="Disordered" evidence="1">
    <location>
        <begin position="189"/>
        <end position="226"/>
    </location>
</feature>
<evidence type="ECO:0000313" key="3">
    <source>
        <dbReference type="Proteomes" id="UP000800096"/>
    </source>
</evidence>
<dbReference type="Proteomes" id="UP000800096">
    <property type="component" value="Unassembled WGS sequence"/>
</dbReference>
<name>A0A6A5R2Q7_AMPQU</name>
<organism evidence="2 3">
    <name type="scientific">Ampelomyces quisqualis</name>
    <name type="common">Powdery mildew agent</name>
    <dbReference type="NCBI Taxonomy" id="50730"/>
    <lineage>
        <taxon>Eukaryota</taxon>
        <taxon>Fungi</taxon>
        <taxon>Dikarya</taxon>
        <taxon>Ascomycota</taxon>
        <taxon>Pezizomycotina</taxon>
        <taxon>Dothideomycetes</taxon>
        <taxon>Pleosporomycetidae</taxon>
        <taxon>Pleosporales</taxon>
        <taxon>Pleosporineae</taxon>
        <taxon>Phaeosphaeriaceae</taxon>
        <taxon>Ampelomyces</taxon>
    </lineage>
</organism>
<feature type="compositionally biased region" description="Pro residues" evidence="1">
    <location>
        <begin position="193"/>
        <end position="208"/>
    </location>
</feature>
<keyword evidence="3" id="KW-1185">Reference proteome</keyword>
<evidence type="ECO:0000256" key="1">
    <source>
        <dbReference type="SAM" id="MobiDB-lite"/>
    </source>
</evidence>
<dbReference type="AlphaFoldDB" id="A0A6A5R2Q7"/>
<feature type="region of interest" description="Disordered" evidence="1">
    <location>
        <begin position="315"/>
        <end position="344"/>
    </location>
</feature>
<dbReference type="EMBL" id="ML979132">
    <property type="protein sequence ID" value="KAF1921438.1"/>
    <property type="molecule type" value="Genomic_DNA"/>
</dbReference>